<sequence>CLLLDEIKISKALSFQRSNLKIESFVGAFLRSGAVFGKKLEKLFLEAVILLENQNIHVDVVTTNEAAWNRNMWKLYGISDVKSSCTNPVNPERKFGSVAAAMQYYKDSIPALIDCNATIFFYKKINQVVDAMNSQLPKCALKPDPASIHNKVFDEETYQSRCPRTFFGSIRGACGSGTHPDSLLFIQVYRLLSTYSLVRPPKGSNISGETLLEAIISMPDILTEKNNERKKEIENKLDNIFDNKDNGFSLESDHNYTALPINPHALTVLAGYVTRKMRKIKTSQNRTSWS</sequence>
<gene>
    <name evidence="1" type="ORF">FWK35_00022370</name>
</gene>
<dbReference type="EMBL" id="VUJU01007616">
    <property type="protein sequence ID" value="KAF0742942.1"/>
    <property type="molecule type" value="Genomic_DNA"/>
</dbReference>
<dbReference type="AlphaFoldDB" id="A0A6G0XRK3"/>
<dbReference type="Proteomes" id="UP000478052">
    <property type="component" value="Unassembled WGS sequence"/>
</dbReference>
<accession>A0A6G0XRK3</accession>
<reference evidence="1 2" key="1">
    <citation type="submission" date="2019-08" db="EMBL/GenBank/DDBJ databases">
        <title>Whole genome of Aphis craccivora.</title>
        <authorList>
            <person name="Voronova N.V."/>
            <person name="Shulinski R.S."/>
            <person name="Bandarenka Y.V."/>
            <person name="Zhorov D.G."/>
            <person name="Warner D."/>
        </authorList>
    </citation>
    <scope>NUCLEOTIDE SEQUENCE [LARGE SCALE GENOMIC DNA]</scope>
    <source>
        <strain evidence="1">180601</strain>
        <tissue evidence="1">Whole Body</tissue>
    </source>
</reference>
<feature type="non-terminal residue" evidence="1">
    <location>
        <position position="1"/>
    </location>
</feature>
<organism evidence="1 2">
    <name type="scientific">Aphis craccivora</name>
    <name type="common">Cowpea aphid</name>
    <dbReference type="NCBI Taxonomy" id="307492"/>
    <lineage>
        <taxon>Eukaryota</taxon>
        <taxon>Metazoa</taxon>
        <taxon>Ecdysozoa</taxon>
        <taxon>Arthropoda</taxon>
        <taxon>Hexapoda</taxon>
        <taxon>Insecta</taxon>
        <taxon>Pterygota</taxon>
        <taxon>Neoptera</taxon>
        <taxon>Paraneoptera</taxon>
        <taxon>Hemiptera</taxon>
        <taxon>Sternorrhyncha</taxon>
        <taxon>Aphidomorpha</taxon>
        <taxon>Aphidoidea</taxon>
        <taxon>Aphididae</taxon>
        <taxon>Aphidini</taxon>
        <taxon>Aphis</taxon>
        <taxon>Aphis</taxon>
    </lineage>
</organism>
<proteinExistence type="predicted"/>
<name>A0A6G0XRK3_APHCR</name>
<protein>
    <recommendedName>
        <fullName evidence="3">THAP-type domain-containing protein</fullName>
    </recommendedName>
</protein>
<evidence type="ECO:0008006" key="3">
    <source>
        <dbReference type="Google" id="ProtNLM"/>
    </source>
</evidence>
<evidence type="ECO:0000313" key="2">
    <source>
        <dbReference type="Proteomes" id="UP000478052"/>
    </source>
</evidence>
<evidence type="ECO:0000313" key="1">
    <source>
        <dbReference type="EMBL" id="KAF0742942.1"/>
    </source>
</evidence>
<keyword evidence="2" id="KW-1185">Reference proteome</keyword>
<comment type="caution">
    <text evidence="1">The sequence shown here is derived from an EMBL/GenBank/DDBJ whole genome shotgun (WGS) entry which is preliminary data.</text>
</comment>
<dbReference type="OrthoDB" id="6485269at2759"/>